<dbReference type="EMBL" id="LSMT01001113">
    <property type="protein sequence ID" value="PFX12967.1"/>
    <property type="molecule type" value="Genomic_DNA"/>
</dbReference>
<evidence type="ECO:0000256" key="1">
    <source>
        <dbReference type="SAM" id="MobiDB-lite"/>
    </source>
</evidence>
<feature type="compositionally biased region" description="Acidic residues" evidence="1">
    <location>
        <begin position="114"/>
        <end position="131"/>
    </location>
</feature>
<reference evidence="3" key="1">
    <citation type="journal article" date="2017" name="bioRxiv">
        <title>Comparative analysis of the genomes of Stylophora pistillata and Acropora digitifera provides evidence for extensive differences between species of corals.</title>
        <authorList>
            <person name="Voolstra C.R."/>
            <person name="Li Y."/>
            <person name="Liew Y.J."/>
            <person name="Baumgarten S."/>
            <person name="Zoccola D."/>
            <person name="Flot J.-F."/>
            <person name="Tambutte S."/>
            <person name="Allemand D."/>
            <person name="Aranda M."/>
        </authorList>
    </citation>
    <scope>NUCLEOTIDE SEQUENCE [LARGE SCALE GENOMIC DNA]</scope>
</reference>
<keyword evidence="3" id="KW-1185">Reference proteome</keyword>
<sequence length="131" mass="14457">MLVLTDFKCGRTLGLLAKYLSYLHPLLHLEPTVLEEVREVVQSADPHFRNTCVSGSDTDDTLATINSSSFVAITGSFVDAPDDSDEEEREVILSMLDENNSICPNSSSNTEIDGQIEDDDDDIEDDDEDVD</sequence>
<accession>A0A2B4R9C8</accession>
<evidence type="ECO:0000313" key="3">
    <source>
        <dbReference type="Proteomes" id="UP000225706"/>
    </source>
</evidence>
<feature type="region of interest" description="Disordered" evidence="1">
    <location>
        <begin position="97"/>
        <end position="131"/>
    </location>
</feature>
<protein>
    <submittedName>
        <fullName evidence="2">Uncharacterized protein</fullName>
    </submittedName>
</protein>
<evidence type="ECO:0000313" key="2">
    <source>
        <dbReference type="EMBL" id="PFX12967.1"/>
    </source>
</evidence>
<proteinExistence type="predicted"/>
<comment type="caution">
    <text evidence="2">The sequence shown here is derived from an EMBL/GenBank/DDBJ whole genome shotgun (WGS) entry which is preliminary data.</text>
</comment>
<organism evidence="2 3">
    <name type="scientific">Stylophora pistillata</name>
    <name type="common">Smooth cauliflower coral</name>
    <dbReference type="NCBI Taxonomy" id="50429"/>
    <lineage>
        <taxon>Eukaryota</taxon>
        <taxon>Metazoa</taxon>
        <taxon>Cnidaria</taxon>
        <taxon>Anthozoa</taxon>
        <taxon>Hexacorallia</taxon>
        <taxon>Scleractinia</taxon>
        <taxon>Astrocoeniina</taxon>
        <taxon>Pocilloporidae</taxon>
        <taxon>Stylophora</taxon>
    </lineage>
</organism>
<dbReference type="Proteomes" id="UP000225706">
    <property type="component" value="Unassembled WGS sequence"/>
</dbReference>
<dbReference type="AlphaFoldDB" id="A0A2B4R9C8"/>
<name>A0A2B4R9C8_STYPI</name>
<gene>
    <name evidence="2" type="ORF">AWC38_SpisGene22995</name>
</gene>
<feature type="compositionally biased region" description="Polar residues" evidence="1">
    <location>
        <begin position="97"/>
        <end position="110"/>
    </location>
</feature>